<comment type="caution">
    <text evidence="3">The sequence shown here is derived from an EMBL/GenBank/DDBJ whole genome shotgun (WGS) entry which is preliminary data.</text>
</comment>
<gene>
    <name evidence="3" type="ORF">DCS_06397</name>
</gene>
<keyword evidence="4" id="KW-1185">Reference proteome</keyword>
<dbReference type="GO" id="GO:0005096">
    <property type="term" value="F:GTPase activator activity"/>
    <property type="evidence" value="ECO:0007669"/>
    <property type="project" value="TreeGrafter"/>
</dbReference>
<accession>A0A151GBF2</accession>
<feature type="region of interest" description="Disordered" evidence="1">
    <location>
        <begin position="400"/>
        <end position="422"/>
    </location>
</feature>
<dbReference type="GeneID" id="63719040"/>
<feature type="compositionally biased region" description="Acidic residues" evidence="1">
    <location>
        <begin position="791"/>
        <end position="801"/>
    </location>
</feature>
<dbReference type="SUPFAM" id="SSF47923">
    <property type="entry name" value="Ypt/Rab-GAP domain of gyp1p"/>
    <property type="match status" value="2"/>
</dbReference>
<evidence type="ECO:0000313" key="3">
    <source>
        <dbReference type="EMBL" id="KYK54439.1"/>
    </source>
</evidence>
<dbReference type="STRING" id="98403.A0A151GBF2"/>
<dbReference type="EMBL" id="LAYC01000003">
    <property type="protein sequence ID" value="KYK54439.1"/>
    <property type="molecule type" value="Genomic_DNA"/>
</dbReference>
<protein>
    <submittedName>
        <fullName evidence="3">GTPase activating protein</fullName>
    </submittedName>
</protein>
<feature type="domain" description="Rab-GAP TBC" evidence="2">
    <location>
        <begin position="1071"/>
        <end position="1330"/>
    </location>
</feature>
<feature type="region of interest" description="Disordered" evidence="1">
    <location>
        <begin position="605"/>
        <end position="731"/>
    </location>
</feature>
<dbReference type="InParanoid" id="A0A151GBF2"/>
<proteinExistence type="predicted"/>
<feature type="compositionally biased region" description="Acidic residues" evidence="1">
    <location>
        <begin position="829"/>
        <end position="839"/>
    </location>
</feature>
<feature type="compositionally biased region" description="Low complexity" evidence="1">
    <location>
        <begin position="804"/>
        <end position="814"/>
    </location>
</feature>
<dbReference type="RefSeq" id="XP_040653791.1">
    <property type="nucleotide sequence ID" value="XM_040803687.1"/>
</dbReference>
<reference evidence="3 4" key="1">
    <citation type="journal article" date="2016" name="Sci. Rep.">
        <title>Insights into Adaptations to a Near-Obligate Nematode Endoparasitic Lifestyle from the Finished Genome of Drechmeria coniospora.</title>
        <authorList>
            <person name="Zhang L."/>
            <person name="Zhou Z."/>
            <person name="Guo Q."/>
            <person name="Fokkens L."/>
            <person name="Miskei M."/>
            <person name="Pocsi I."/>
            <person name="Zhang W."/>
            <person name="Chen M."/>
            <person name="Wang L."/>
            <person name="Sun Y."/>
            <person name="Donzelli B.G."/>
            <person name="Gibson D.M."/>
            <person name="Nelson D.R."/>
            <person name="Luo J.G."/>
            <person name="Rep M."/>
            <person name="Liu H."/>
            <person name="Yang S."/>
            <person name="Wang J."/>
            <person name="Krasnoff S.B."/>
            <person name="Xu Y."/>
            <person name="Molnar I."/>
            <person name="Lin M."/>
        </authorList>
    </citation>
    <scope>NUCLEOTIDE SEQUENCE [LARGE SCALE GENOMIC DNA]</scope>
    <source>
        <strain evidence="3 4">ARSEF 6962</strain>
    </source>
</reference>
<feature type="compositionally biased region" description="Polar residues" evidence="1">
    <location>
        <begin position="615"/>
        <end position="624"/>
    </location>
</feature>
<feature type="region of interest" description="Disordered" evidence="1">
    <location>
        <begin position="788"/>
        <end position="892"/>
    </location>
</feature>
<feature type="compositionally biased region" description="Basic residues" evidence="1">
    <location>
        <begin position="406"/>
        <end position="419"/>
    </location>
</feature>
<feature type="region of interest" description="Disordered" evidence="1">
    <location>
        <begin position="1128"/>
        <end position="1162"/>
    </location>
</feature>
<dbReference type="GO" id="GO:0031267">
    <property type="term" value="F:small GTPase binding"/>
    <property type="evidence" value="ECO:0007669"/>
    <property type="project" value="TreeGrafter"/>
</dbReference>
<dbReference type="PANTHER" id="PTHR47219:SF20">
    <property type="entry name" value="TBC1 DOMAIN FAMILY MEMBER 2B"/>
    <property type="match status" value="1"/>
</dbReference>
<feature type="compositionally biased region" description="Low complexity" evidence="1">
    <location>
        <begin position="716"/>
        <end position="726"/>
    </location>
</feature>
<feature type="region of interest" description="Disordered" evidence="1">
    <location>
        <begin position="508"/>
        <end position="591"/>
    </location>
</feature>
<evidence type="ECO:0000259" key="2">
    <source>
        <dbReference type="PROSITE" id="PS50086"/>
    </source>
</evidence>
<feature type="region of interest" description="Disordered" evidence="1">
    <location>
        <begin position="1258"/>
        <end position="1278"/>
    </location>
</feature>
<dbReference type="InterPro" id="IPR050302">
    <property type="entry name" value="Rab_GAP_TBC_domain"/>
</dbReference>
<feature type="compositionally biased region" description="Low complexity" evidence="1">
    <location>
        <begin position="549"/>
        <end position="560"/>
    </location>
</feature>
<feature type="compositionally biased region" description="Low complexity" evidence="1">
    <location>
        <begin position="1145"/>
        <end position="1162"/>
    </location>
</feature>
<feature type="compositionally biased region" description="Basic and acidic residues" evidence="1">
    <location>
        <begin position="1405"/>
        <end position="1421"/>
    </location>
</feature>
<dbReference type="SMART" id="SM00164">
    <property type="entry name" value="TBC"/>
    <property type="match status" value="1"/>
</dbReference>
<evidence type="ECO:0000313" key="4">
    <source>
        <dbReference type="Proteomes" id="UP000076580"/>
    </source>
</evidence>
<evidence type="ECO:0000256" key="1">
    <source>
        <dbReference type="SAM" id="MobiDB-lite"/>
    </source>
</evidence>
<feature type="compositionally biased region" description="Basic and acidic residues" evidence="1">
    <location>
        <begin position="840"/>
        <end position="857"/>
    </location>
</feature>
<feature type="compositionally biased region" description="Low complexity" evidence="1">
    <location>
        <begin position="970"/>
        <end position="980"/>
    </location>
</feature>
<dbReference type="Proteomes" id="UP000076580">
    <property type="component" value="Chromosome 03"/>
</dbReference>
<dbReference type="InterPro" id="IPR035969">
    <property type="entry name" value="Rab-GAP_TBC_sf"/>
</dbReference>
<feature type="compositionally biased region" description="Pro residues" evidence="1">
    <location>
        <begin position="981"/>
        <end position="996"/>
    </location>
</feature>
<feature type="compositionally biased region" description="Polar residues" evidence="1">
    <location>
        <begin position="1264"/>
        <end position="1273"/>
    </location>
</feature>
<feature type="region of interest" description="Disordered" evidence="1">
    <location>
        <begin position="965"/>
        <end position="1013"/>
    </location>
</feature>
<dbReference type="PANTHER" id="PTHR47219">
    <property type="entry name" value="RAB GTPASE-ACTIVATING PROTEIN 1-LIKE"/>
    <property type="match status" value="1"/>
</dbReference>
<dbReference type="InterPro" id="IPR000195">
    <property type="entry name" value="Rab-GAP-TBC_dom"/>
</dbReference>
<dbReference type="Gene3D" id="1.10.472.80">
    <property type="entry name" value="Ypt/Rab-GAP domain of gyp1p, domain 3"/>
    <property type="match status" value="1"/>
</dbReference>
<dbReference type="PROSITE" id="PS50086">
    <property type="entry name" value="TBC_RABGAP"/>
    <property type="match status" value="1"/>
</dbReference>
<feature type="compositionally biased region" description="Low complexity" evidence="1">
    <location>
        <begin position="662"/>
        <end position="674"/>
    </location>
</feature>
<feature type="region of interest" description="Disordered" evidence="1">
    <location>
        <begin position="1397"/>
        <end position="1451"/>
    </location>
</feature>
<dbReference type="Pfam" id="PF00566">
    <property type="entry name" value="RabGAP-TBC"/>
    <property type="match status" value="2"/>
</dbReference>
<name>A0A151GBF2_DRECN</name>
<dbReference type="FunFam" id="1.10.472.80:FF:000050">
    <property type="entry name" value="GTPase activating protein (Gyp3)"/>
    <property type="match status" value="1"/>
</dbReference>
<dbReference type="Gene3D" id="1.10.8.270">
    <property type="entry name" value="putative rabgap domain of human tbc1 domain family member 14 like domains"/>
    <property type="match status" value="1"/>
</dbReference>
<sequence length="1451" mass="159736">MFAQHSVPMVHPRLPMQRTHLRARTERRTRTPCMHGERVHVRLRGHHLRTDGVLVPAAVLPKAGGLWNRPALEEERSRALPARVPTQLAASCRHYFFFAALLILRPHPSIHPSLRSPAGEEHQHRQFSCLSLADLPAILVLSFSSSPLIPFVHEHAIGKRLGRPSLTCRAGNSSAQFQPCAAPPLLTPAAVWCWHSCRPPSLYACSLDDGTGALSRADALGRDSILSQLRYQRRVPVRPSHRDPSPPPTTPCKPCTLLLKSLRSLREEIGIICVRIRPLNLHYLPPRRRRRCLAAESASSVAPDSRPHARYSKHILTFVANDAVVRSPSSGPHRPVPIVWSHRSNWLLLVIGTTGRSHTLSLLSSIKFSAAYSLALARCIGISLRSSSSLILWRPARQWPSASNSRPRHQRKRKRKRKPQLAVGCPGGNCHRSLPPIAYLVRVTRQVPGTLPPCRSAMAVMPPAEIDTVGRHRGVQNRQCALYASRIKPTVTPLVLDSSDAARSPVLPVSPRWDSLSHGPFLKNRSPTSTGRASPFDARPEPQGQQGLPAQTQTQVQAPTWAGTEAVPRESLSGHSTPERRSPSVPLSAKSSMAEMRSLDGVAMENFSRPRKQSIRQPLLTSSPEPIVPETVNAHRLPPRPTDLLEFAPQTPPPWQRRRRPSASSSQSASAFPSPLAPPTGEAAEPRSRRTRNATGPPIVAGGAPSPTVANLMDSAAPVPGGAPAPWLNGDELRSSFRSQLTASTTPGTAVTERCSSLLTKNSSVTSLYAANPDEPSLEDVMGMYEKGFADDDDEDDDDDDNRNYNSNNSNNHDGINHDGTVGGKRNDDDDDEENDDDDKDYRGGEAHHDDTRRTIDADDDDGDTHFDSPSATAMSERPGLEGKALSDDFGPALPTARSTLDAEIRQSRMIFTSAAFTSTVHAISGSADSKQPNAADNRDSAKSFYSQPSVVSVSVPGLVHAGTGVDGMPTAPSPASASPSPCPSPLDTPLRPPVPIDLEDPGSRDRYGFKKQSPHVSREKYDLWDKGYSQYLARRRKKWVTYMKDCALMTDRPIRFPAPNAKTKRFVRKGIPPDWRGAAWFYYAGGPAILAKHSGLYDKLVLKQAKQVDVEAIERDLHRTFPDNIQFKPSARYGGPSVDRGSQFTATGSTSSDDDGSFGPPGEADEPVIISSLRRVLHAFAVYNPRIGYCQSLNFLAGLLLLFVETEEQCFWLLNVITIIYLPGTHDMSLEGSRVDLGVLMTELRDTMPAVWDKIGGELEGNPDSSRPGTSKSIRKPLPKMRRRDLPRLSTERLPPITMCMTAWFMSCFIGTLPIETTLRVWDVFFYEGSKTLFRIALAIFKTGEAEIKAVSDPMEMFGVVQSMPRRMVDANQLMAACFKRRNGFGHLSQVTIDERRQARRERAHQDKAEKLSGDGRTEGTSEVETEPVQRRGTLFSKRRGLSRSRTVNA</sequence>
<organism evidence="3 4">
    <name type="scientific">Drechmeria coniospora</name>
    <name type="common">Nematophagous fungus</name>
    <name type="synonym">Meria coniospora</name>
    <dbReference type="NCBI Taxonomy" id="98403"/>
    <lineage>
        <taxon>Eukaryota</taxon>
        <taxon>Fungi</taxon>
        <taxon>Dikarya</taxon>
        <taxon>Ascomycota</taxon>
        <taxon>Pezizomycotina</taxon>
        <taxon>Sordariomycetes</taxon>
        <taxon>Hypocreomycetidae</taxon>
        <taxon>Hypocreales</taxon>
        <taxon>Ophiocordycipitaceae</taxon>
        <taxon>Drechmeria</taxon>
    </lineage>
</organism>